<protein>
    <submittedName>
        <fullName evidence="2">Uncharacterized protein</fullName>
    </submittedName>
</protein>
<accession>A0A486VCR0</accession>
<evidence type="ECO:0000313" key="2">
    <source>
        <dbReference type="EMBL" id="VGM48304.1"/>
    </source>
</evidence>
<dbReference type="EMBL" id="CAAHDE010000017">
    <property type="protein sequence ID" value="VGM48304.1"/>
    <property type="molecule type" value="Genomic_DNA"/>
</dbReference>
<sequence length="76" mass="8258">MAIIVIRGNPDDSAGTMNKKCPQMLVATRMLAWNQTQPCSKVAAILKFSSFANSSNNGRGRFRANAFNFGDTLTGF</sequence>
<evidence type="ECO:0000313" key="3">
    <source>
        <dbReference type="Proteomes" id="UP000294876"/>
    </source>
</evidence>
<name>A0A486VCR0_KLEPN</name>
<organism evidence="2">
    <name type="scientific">Klebsiella pneumoniae</name>
    <dbReference type="NCBI Taxonomy" id="573"/>
    <lineage>
        <taxon>Bacteria</taxon>
        <taxon>Pseudomonadati</taxon>
        <taxon>Pseudomonadota</taxon>
        <taxon>Gammaproteobacteria</taxon>
        <taxon>Enterobacterales</taxon>
        <taxon>Enterobacteriaceae</taxon>
        <taxon>Klebsiella/Raoultella group</taxon>
        <taxon>Klebsiella</taxon>
        <taxon>Klebsiella pneumoniae complex</taxon>
    </lineage>
</organism>
<dbReference type="Proteomes" id="UP000294876">
    <property type="component" value="Unassembled WGS sequence"/>
</dbReference>
<proteinExistence type="predicted"/>
<reference evidence="2 3" key="1">
    <citation type="submission" date="2019-03" db="EMBL/GenBank/DDBJ databases">
        <authorList>
            <consortium name="Pathogen Informatics"/>
        </authorList>
    </citation>
    <scope>NUCLEOTIDE SEQUENCE</scope>
    <source>
        <strain evidence="1 3">5012STDY7312589</strain>
        <strain evidence="2">5012STDY7626356</strain>
    </source>
</reference>
<gene>
    <name evidence="1" type="ORF">SAMEA104567804_05282</name>
    <name evidence="2" type="ORF">SAMEA4873557_05027</name>
</gene>
<evidence type="ECO:0000313" key="1">
    <source>
        <dbReference type="EMBL" id="VGD44573.1"/>
    </source>
</evidence>
<dbReference type="EMBL" id="CAAGWG010000046">
    <property type="protein sequence ID" value="VGD44573.1"/>
    <property type="molecule type" value="Genomic_DNA"/>
</dbReference>
<dbReference type="AlphaFoldDB" id="A0A486VCR0"/>